<dbReference type="PANTHER" id="PTHR30480">
    <property type="entry name" value="BETA-HEXOSAMINIDASE-RELATED"/>
    <property type="match status" value="1"/>
</dbReference>
<reference evidence="5 6" key="1">
    <citation type="submission" date="2016-10" db="EMBL/GenBank/DDBJ databases">
        <authorList>
            <person name="de Groot N.N."/>
        </authorList>
    </citation>
    <scope>NUCLEOTIDE SEQUENCE [LARGE SCALE GENOMIC DNA]</scope>
    <source>
        <strain evidence="5 6">CDM_5</strain>
    </source>
</reference>
<dbReference type="EMBL" id="FOAD01000003">
    <property type="protein sequence ID" value="SEL16163.1"/>
    <property type="molecule type" value="Genomic_DNA"/>
</dbReference>
<sequence>MTDNASITERRVQAVPLEEKVGQLFVAGFDGTEPTDDIEQLVSSHHLGGVIYFSRNIDSPGQVASLSDRLQSIAREAGQPPLLIATDQEGGVVSRFNWGAQLPSQMALGAIRDPDTLRTAGETVGEELASLGISMNFAPVLDVNNNPENPVIGVRSFGDDPELVGELGAALASGFQSAGVAACGKHFPGHGDTETDSHRSLPVIPHDRDRLEAVEFVPFRRAIDAGIDALMTTHIAFPAITGDETLPATLSEDVLTGILREEFGFDGLLVSDCLEMNAISETVGTAEGAVQALGAGCDIVLVSHSPERQRDAIERVVAAVESGEIPESRIDSAFERVQRYKRQQFGNGRTGSGDWQAAVEQSRTVARQLAREAVTVVRDRPETVPFDASEPIHFVGFAGSAQSDAEDDRYDPADLLASLARHDVEVHFHQIVDPAGYDHPFDGGEQVAVATYHARSNPEQARVVGEIADAGTELAVVSVRDPYDLAAFPEVSTYLTSYGYSPAMLDALADVLLGKAAGRGTLPVTIPGVE</sequence>
<dbReference type="Proteomes" id="UP000183894">
    <property type="component" value="Unassembled WGS sequence"/>
</dbReference>
<keyword evidence="3" id="KW-0326">Glycosidase</keyword>
<feature type="domain" description="Glycoside hydrolase family 3 N-terminal" evidence="4">
    <location>
        <begin position="17"/>
        <end position="339"/>
    </location>
</feature>
<keyword evidence="2" id="KW-0378">Hydrolase</keyword>
<evidence type="ECO:0000259" key="4">
    <source>
        <dbReference type="Pfam" id="PF00933"/>
    </source>
</evidence>
<dbReference type="GO" id="GO:0005975">
    <property type="term" value="P:carbohydrate metabolic process"/>
    <property type="evidence" value="ECO:0007669"/>
    <property type="project" value="InterPro"/>
</dbReference>
<evidence type="ECO:0000313" key="5">
    <source>
        <dbReference type="EMBL" id="SEL16163.1"/>
    </source>
</evidence>
<dbReference type="GO" id="GO:0009254">
    <property type="term" value="P:peptidoglycan turnover"/>
    <property type="evidence" value="ECO:0007669"/>
    <property type="project" value="TreeGrafter"/>
</dbReference>
<dbReference type="GO" id="GO:0004553">
    <property type="term" value="F:hydrolase activity, hydrolyzing O-glycosyl compounds"/>
    <property type="evidence" value="ECO:0007669"/>
    <property type="project" value="InterPro"/>
</dbReference>
<evidence type="ECO:0000256" key="2">
    <source>
        <dbReference type="ARBA" id="ARBA00022801"/>
    </source>
</evidence>
<accession>A0A1H7MY77</accession>
<dbReference type="SUPFAM" id="SSF51445">
    <property type="entry name" value="(Trans)glycosidases"/>
    <property type="match status" value="1"/>
</dbReference>
<dbReference type="InterPro" id="IPR050226">
    <property type="entry name" value="NagZ_Beta-hexosaminidase"/>
</dbReference>
<dbReference type="InterPro" id="IPR036881">
    <property type="entry name" value="Glyco_hydro_3_C_sf"/>
</dbReference>
<evidence type="ECO:0000313" key="6">
    <source>
        <dbReference type="Proteomes" id="UP000183894"/>
    </source>
</evidence>
<dbReference type="InterPro" id="IPR001764">
    <property type="entry name" value="Glyco_hydro_3_N"/>
</dbReference>
<dbReference type="InterPro" id="IPR017853">
    <property type="entry name" value="GH"/>
</dbReference>
<gene>
    <name evidence="5" type="ORF">SAMN04488691_103133</name>
</gene>
<organism evidence="5 6">
    <name type="scientific">Haloferax larsenii</name>
    <dbReference type="NCBI Taxonomy" id="302484"/>
    <lineage>
        <taxon>Archaea</taxon>
        <taxon>Methanobacteriati</taxon>
        <taxon>Methanobacteriota</taxon>
        <taxon>Stenosarchaea group</taxon>
        <taxon>Halobacteria</taxon>
        <taxon>Halobacteriales</taxon>
        <taxon>Haloferacaceae</taxon>
        <taxon>Haloferax</taxon>
    </lineage>
</organism>
<protein>
    <submittedName>
        <fullName evidence="5">Beta-N-acetylhexosaminidase</fullName>
    </submittedName>
</protein>
<dbReference type="Gene3D" id="3.40.50.1700">
    <property type="entry name" value="Glycoside hydrolase family 3 C-terminal domain"/>
    <property type="match status" value="1"/>
</dbReference>
<dbReference type="NCBIfam" id="NF003740">
    <property type="entry name" value="PRK05337.1"/>
    <property type="match status" value="1"/>
</dbReference>
<dbReference type="Pfam" id="PF00933">
    <property type="entry name" value="Glyco_hydro_3"/>
    <property type="match status" value="1"/>
</dbReference>
<evidence type="ECO:0000256" key="3">
    <source>
        <dbReference type="ARBA" id="ARBA00023295"/>
    </source>
</evidence>
<dbReference type="OrthoDB" id="30657at2157"/>
<dbReference type="Gene3D" id="3.20.20.300">
    <property type="entry name" value="Glycoside hydrolase, family 3, N-terminal domain"/>
    <property type="match status" value="1"/>
</dbReference>
<dbReference type="InterPro" id="IPR036962">
    <property type="entry name" value="Glyco_hydro_3_N_sf"/>
</dbReference>
<dbReference type="PRINTS" id="PR00133">
    <property type="entry name" value="GLHYDRLASE3"/>
</dbReference>
<name>A0A1H7MY77_HALLR</name>
<comment type="similarity">
    <text evidence="1">Belongs to the glycosyl hydrolase 3 family.</text>
</comment>
<dbReference type="RefSeq" id="WP_074793181.1">
    <property type="nucleotide sequence ID" value="NZ_FOAD01000003.1"/>
</dbReference>
<dbReference type="PANTHER" id="PTHR30480:SF16">
    <property type="entry name" value="GLYCOSIDE HYDROLASE FAMILY 3 DOMAIN PROTEIN"/>
    <property type="match status" value="1"/>
</dbReference>
<proteinExistence type="inferred from homology"/>
<evidence type="ECO:0000256" key="1">
    <source>
        <dbReference type="ARBA" id="ARBA00005336"/>
    </source>
</evidence>
<dbReference type="AlphaFoldDB" id="A0A1H7MY77"/>